<organism evidence="1 2">
    <name type="scientific">Caerostris extrusa</name>
    <name type="common">Bark spider</name>
    <name type="synonym">Caerostris bankana</name>
    <dbReference type="NCBI Taxonomy" id="172846"/>
    <lineage>
        <taxon>Eukaryota</taxon>
        <taxon>Metazoa</taxon>
        <taxon>Ecdysozoa</taxon>
        <taxon>Arthropoda</taxon>
        <taxon>Chelicerata</taxon>
        <taxon>Arachnida</taxon>
        <taxon>Araneae</taxon>
        <taxon>Araneomorphae</taxon>
        <taxon>Entelegynae</taxon>
        <taxon>Araneoidea</taxon>
        <taxon>Araneidae</taxon>
        <taxon>Caerostris</taxon>
    </lineage>
</organism>
<name>A0AAV4QA62_CAEEX</name>
<dbReference type="AlphaFoldDB" id="A0AAV4QA62"/>
<accession>A0AAV4QA62</accession>
<gene>
    <name evidence="1" type="ORF">CEXT_287581</name>
</gene>
<protein>
    <submittedName>
        <fullName evidence="1">Uncharacterized protein</fullName>
    </submittedName>
</protein>
<reference evidence="1 2" key="1">
    <citation type="submission" date="2021-06" db="EMBL/GenBank/DDBJ databases">
        <title>Caerostris extrusa draft genome.</title>
        <authorList>
            <person name="Kono N."/>
            <person name="Arakawa K."/>
        </authorList>
    </citation>
    <scope>NUCLEOTIDE SEQUENCE [LARGE SCALE GENOMIC DNA]</scope>
</reference>
<evidence type="ECO:0000313" key="2">
    <source>
        <dbReference type="Proteomes" id="UP001054945"/>
    </source>
</evidence>
<evidence type="ECO:0000313" key="1">
    <source>
        <dbReference type="EMBL" id="GIY05184.1"/>
    </source>
</evidence>
<sequence>MRSFVFLQSPARRKVLELISPNSQVISSLLDYKSNKGTLPKSVVPYQYNDPLLHTLQHYSLLPVTHTSDVALTDDISTLCFCLLLGFYLPPFCLASGGDETNYNQHAFVGRRPARPLPPTQIAAATSVASLITTRGCAFAYCLQFGWYGGCVVPLPQRRQGNFFTGQQQF</sequence>
<dbReference type="Proteomes" id="UP001054945">
    <property type="component" value="Unassembled WGS sequence"/>
</dbReference>
<keyword evidence="2" id="KW-1185">Reference proteome</keyword>
<dbReference type="EMBL" id="BPLR01005815">
    <property type="protein sequence ID" value="GIY05184.1"/>
    <property type="molecule type" value="Genomic_DNA"/>
</dbReference>
<comment type="caution">
    <text evidence="1">The sequence shown here is derived from an EMBL/GenBank/DDBJ whole genome shotgun (WGS) entry which is preliminary data.</text>
</comment>
<proteinExistence type="predicted"/>